<dbReference type="Pfam" id="PF01314">
    <property type="entry name" value="AFOR_C"/>
    <property type="match status" value="1"/>
</dbReference>
<sequence length="648" mass="71814">MPRGRIKNRNNDIYGWSGNTVWIDLNREKIIRKDLQFSRCLKFLGGAGINAKILYEKTNQNTKPLGSENIVCFGVGPFVGTPAPSSARLEVTTKSPLTGIFGDSNAGGAFGVELKLAGYDHLVFQGSCKELNYLLIDDTEIELKKAGNLQGRTTFDTVDILKERHGTDIRTACVGPAAENGVLYGNILLGKDRCLGRSGTGSVLASKGIKAIVVRGSDSIKMRHPEEVKEVSEEILKRIKANPFYELCSKLGTLLAMDVENKQGKTSLMNFQDLGVPEKIYRNISGESIEKRIKVGDYSCFNCPLHCGNIWEFEKDSTNLQAERIELSTVTSWGPNLGIFDLETIGDLFLKNQALGMDEKEFSAAISLVMECFQRGIISEKDVGGTDIRWGKSESVKEMLDKTANMRGFGRILALGSKSVAEYIGKEAEKYLMTVKGQAIPCSSPRNAMSWGLGYATSTRGGDHLKAFPTIENAENQEFVKDLINLNKEAFDPTSPEGKGKIVAWCENYSAVQDSLGLCRFPYTWLGFGPKPVSPNLVAKLFSKTTGIELNGNELMKCGERIYNLEKCYNVLMGMGIEDDTLPQRCLREPAPSGPREGRTLKEEFEEMLEEYYKSRNWNIETGRPNSEKLNELGLQEVRAGLNRRSLL</sequence>
<comment type="cofactor">
    <cofactor evidence="1">
        <name>[4Fe-4S] cluster</name>
        <dbReference type="ChEBI" id="CHEBI:49883"/>
    </cofactor>
</comment>
<dbReference type="Gene3D" id="1.10.599.10">
    <property type="entry name" value="Aldehyde Ferredoxin Oxidoreductase Protein, subunit A, domain 3"/>
    <property type="match status" value="1"/>
</dbReference>
<dbReference type="InterPro" id="IPR013983">
    <property type="entry name" value="Ald_Fedxn_OxRdtase_N"/>
</dbReference>
<accession>A0A133UPS9</accession>
<reference evidence="10 11" key="1">
    <citation type="journal article" date="2016" name="Sci. Rep.">
        <title>Metabolic traits of an uncultured archaeal lineage -MSBL1- from brine pools of the Red Sea.</title>
        <authorList>
            <person name="Mwirichia R."/>
            <person name="Alam I."/>
            <person name="Rashid M."/>
            <person name="Vinu M."/>
            <person name="Ba-Alawi W."/>
            <person name="Anthony Kamau A."/>
            <person name="Kamanda Ngugi D."/>
            <person name="Goker M."/>
            <person name="Klenk H.P."/>
            <person name="Bajic V."/>
            <person name="Stingl U."/>
        </authorList>
    </citation>
    <scope>NUCLEOTIDE SEQUENCE [LARGE SCALE GENOMIC DNA]</scope>
    <source>
        <strain evidence="10">SCGC-AAA259I14</strain>
    </source>
</reference>
<dbReference type="Proteomes" id="UP000070414">
    <property type="component" value="Unassembled WGS sequence"/>
</dbReference>
<dbReference type="InterPro" id="IPR051919">
    <property type="entry name" value="W-dependent_AOR"/>
</dbReference>
<dbReference type="SMART" id="SM00790">
    <property type="entry name" value="AFOR_N"/>
    <property type="match status" value="1"/>
</dbReference>
<keyword evidence="6" id="KW-0408">Iron</keyword>
<dbReference type="PANTHER" id="PTHR30038:SF7">
    <property type="entry name" value="TUNGSTEN-CONTAINING GLYCERALDEHYDE-3-PHOSPHATE:FERREDOXIN OXIDOREDUCTASE"/>
    <property type="match status" value="1"/>
</dbReference>
<dbReference type="GO" id="GO:0009055">
    <property type="term" value="F:electron transfer activity"/>
    <property type="evidence" value="ECO:0007669"/>
    <property type="project" value="InterPro"/>
</dbReference>
<evidence type="ECO:0000256" key="6">
    <source>
        <dbReference type="ARBA" id="ARBA00023004"/>
    </source>
</evidence>
<dbReference type="InterPro" id="IPR001203">
    <property type="entry name" value="OxRdtase_Ald_Fedxn_C"/>
</dbReference>
<evidence type="ECO:0000313" key="10">
    <source>
        <dbReference type="EMBL" id="KXA96252.1"/>
    </source>
</evidence>
<dbReference type="InterPro" id="IPR013984">
    <property type="entry name" value="Ald_Fedxn_OxRdtase_dom2"/>
</dbReference>
<name>A0A133UPS9_9EURY</name>
<comment type="cofactor">
    <cofactor evidence="8">
        <name>tungstopterin</name>
        <dbReference type="ChEBI" id="CHEBI:30402"/>
    </cofactor>
</comment>
<evidence type="ECO:0000313" key="11">
    <source>
        <dbReference type="Proteomes" id="UP000070414"/>
    </source>
</evidence>
<dbReference type="SUPFAM" id="SSF48310">
    <property type="entry name" value="Aldehyde ferredoxin oxidoreductase, C-terminal domains"/>
    <property type="match status" value="1"/>
</dbReference>
<proteinExistence type="inferred from homology"/>
<feature type="domain" description="Aldehyde ferredoxin oxidoreductase N-terminal" evidence="9">
    <location>
        <begin position="16"/>
        <end position="218"/>
    </location>
</feature>
<evidence type="ECO:0000256" key="7">
    <source>
        <dbReference type="ARBA" id="ARBA00023014"/>
    </source>
</evidence>
<dbReference type="Gene3D" id="3.60.9.10">
    <property type="entry name" value="Aldehyde ferredoxin oxidoreductase, N-terminal domain"/>
    <property type="match status" value="1"/>
</dbReference>
<evidence type="ECO:0000256" key="1">
    <source>
        <dbReference type="ARBA" id="ARBA00001966"/>
    </source>
</evidence>
<keyword evidence="3" id="KW-0004">4Fe-4S</keyword>
<keyword evidence="5" id="KW-0560">Oxidoreductase</keyword>
<keyword evidence="4" id="KW-0479">Metal-binding</keyword>
<protein>
    <recommendedName>
        <fullName evidence="9">Aldehyde ferredoxin oxidoreductase N-terminal domain-containing protein</fullName>
    </recommendedName>
</protein>
<dbReference type="GO" id="GO:0016625">
    <property type="term" value="F:oxidoreductase activity, acting on the aldehyde or oxo group of donors, iron-sulfur protein as acceptor"/>
    <property type="evidence" value="ECO:0007669"/>
    <property type="project" value="InterPro"/>
</dbReference>
<comment type="caution">
    <text evidence="10">The sequence shown here is derived from an EMBL/GenBank/DDBJ whole genome shotgun (WGS) entry which is preliminary data.</text>
</comment>
<dbReference type="GO" id="GO:0051539">
    <property type="term" value="F:4 iron, 4 sulfur cluster binding"/>
    <property type="evidence" value="ECO:0007669"/>
    <property type="project" value="UniProtKB-KW"/>
</dbReference>
<evidence type="ECO:0000256" key="8">
    <source>
        <dbReference type="ARBA" id="ARBA00049934"/>
    </source>
</evidence>
<dbReference type="PANTHER" id="PTHR30038">
    <property type="entry name" value="ALDEHYDE FERREDOXIN OXIDOREDUCTASE"/>
    <property type="match status" value="1"/>
</dbReference>
<dbReference type="InterPro" id="IPR036503">
    <property type="entry name" value="Ald_Fedxn_OxRdtase_N_sf"/>
</dbReference>
<evidence type="ECO:0000256" key="3">
    <source>
        <dbReference type="ARBA" id="ARBA00022485"/>
    </source>
</evidence>
<dbReference type="AlphaFoldDB" id="A0A133UPS9"/>
<dbReference type="InterPro" id="IPR036021">
    <property type="entry name" value="Tungsten_al_ferr_oxy-like_C"/>
</dbReference>
<dbReference type="EMBL" id="LHXS01000077">
    <property type="protein sequence ID" value="KXA96252.1"/>
    <property type="molecule type" value="Genomic_DNA"/>
</dbReference>
<dbReference type="GO" id="GO:0046872">
    <property type="term" value="F:metal ion binding"/>
    <property type="evidence" value="ECO:0007669"/>
    <property type="project" value="UniProtKB-KW"/>
</dbReference>
<evidence type="ECO:0000256" key="5">
    <source>
        <dbReference type="ARBA" id="ARBA00023002"/>
    </source>
</evidence>
<evidence type="ECO:0000259" key="9">
    <source>
        <dbReference type="SMART" id="SM00790"/>
    </source>
</evidence>
<dbReference type="Gene3D" id="1.10.569.10">
    <property type="entry name" value="Aldehyde Ferredoxin Oxidoreductase Protein, subunit A, domain 2"/>
    <property type="match status" value="1"/>
</dbReference>
<comment type="similarity">
    <text evidence="2">Belongs to the AOR/FOR family.</text>
</comment>
<organism evidence="10 11">
    <name type="scientific">candidate division MSBL1 archaeon SCGC-AAA259I14</name>
    <dbReference type="NCBI Taxonomy" id="1698268"/>
    <lineage>
        <taxon>Archaea</taxon>
        <taxon>Methanobacteriati</taxon>
        <taxon>Methanobacteriota</taxon>
        <taxon>candidate division MSBL1</taxon>
    </lineage>
</organism>
<evidence type="ECO:0000256" key="4">
    <source>
        <dbReference type="ARBA" id="ARBA00022723"/>
    </source>
</evidence>
<gene>
    <name evidence="10" type="ORF">AKJ38_03610</name>
</gene>
<dbReference type="Pfam" id="PF02730">
    <property type="entry name" value="AFOR_N"/>
    <property type="match status" value="1"/>
</dbReference>
<dbReference type="SUPFAM" id="SSF56228">
    <property type="entry name" value="Aldehyde ferredoxin oxidoreductase, N-terminal domain"/>
    <property type="match status" value="1"/>
</dbReference>
<evidence type="ECO:0000256" key="2">
    <source>
        <dbReference type="ARBA" id="ARBA00011032"/>
    </source>
</evidence>
<keyword evidence="11" id="KW-1185">Reference proteome</keyword>
<dbReference type="InterPro" id="IPR013985">
    <property type="entry name" value="Ald_Fedxn_OxRdtase_dom3"/>
</dbReference>
<keyword evidence="7" id="KW-0411">Iron-sulfur</keyword>